<keyword evidence="4" id="KW-1185">Reference proteome</keyword>
<dbReference type="UniPathway" id="UPA00282"/>
<feature type="region of interest" description="Disordered" evidence="1">
    <location>
        <begin position="287"/>
        <end position="327"/>
    </location>
</feature>
<dbReference type="Proteomes" id="UP000319210">
    <property type="component" value="Unassembled WGS sequence"/>
</dbReference>
<evidence type="ECO:0000313" key="4">
    <source>
        <dbReference type="Proteomes" id="UP000319210"/>
    </source>
</evidence>
<dbReference type="GO" id="GO:0019432">
    <property type="term" value="P:triglyceride biosynthetic process"/>
    <property type="evidence" value="ECO:0007669"/>
    <property type="project" value="UniProtKB-UniPathway"/>
</dbReference>
<dbReference type="Pfam" id="PF03007">
    <property type="entry name" value="WS_DGAT_cat"/>
    <property type="match status" value="1"/>
</dbReference>
<dbReference type="EMBL" id="BJMM01000026">
    <property type="protein sequence ID" value="GEB52044.1"/>
    <property type="molecule type" value="Genomic_DNA"/>
</dbReference>
<accession>A0A4Y3R3F7</accession>
<organism evidence="3 4">
    <name type="scientific">Streptomyces cacaoi</name>
    <dbReference type="NCBI Taxonomy" id="1898"/>
    <lineage>
        <taxon>Bacteria</taxon>
        <taxon>Bacillati</taxon>
        <taxon>Actinomycetota</taxon>
        <taxon>Actinomycetes</taxon>
        <taxon>Kitasatosporales</taxon>
        <taxon>Streptomycetaceae</taxon>
        <taxon>Streptomyces</taxon>
    </lineage>
</organism>
<dbReference type="GO" id="GO:0004144">
    <property type="term" value="F:diacylglycerol O-acyltransferase activity"/>
    <property type="evidence" value="ECO:0007669"/>
    <property type="project" value="InterPro"/>
</dbReference>
<gene>
    <name evidence="3" type="ORF">SCA03_45950</name>
</gene>
<sequence>MPEALRPARPPAAPDAPRPLSVRDRLILDIARRGPDSALHLGGLLLFPGPPPDREELVAHLASRVLAAPELTYRLGGSGRRPAWAPDPRFDVRRHVHRITCPGRPSAESPDATTAWADAALRAVLDRPLDREHPLWGVWLIECDPADEASGGGPLPDGGGAGAGGFALCYRAHHGFQDGRAAAETIERLFGPLGYQRPAPPHATQLATGPARRDWGRTVLRDLLPPLRRVPGTRWPAIDAVEGRERLAVTGSYPLAPLYDVARATRTGLTQVCLSVMTGALRDWHPETWADGNTGPSGPSGPGTVPPPYADGPEAAVATGSGSGGSRERVLRATFGISLRPHDDPLRLLGNRGGVATVPLPCGEPAPLRRLRLLARDAGHARLSSIGRRHRVLFERMPYWCGRLGLSRGIDPRHVPLTLADVRMRSRLSWAGRDAVAFFPVPVSVPGQPLFVVWSVYGERLHATFLADAAVPGATELPALWRSSLDTLCRHARLPEHAH</sequence>
<dbReference type="RefSeq" id="WP_051845955.1">
    <property type="nucleotide sequence ID" value="NZ_BJMM01000026.1"/>
</dbReference>
<comment type="caution">
    <text evidence="3">The sequence shown here is derived from an EMBL/GenBank/DDBJ whole genome shotgun (WGS) entry which is preliminary data.</text>
</comment>
<proteinExistence type="predicted"/>
<evidence type="ECO:0000313" key="3">
    <source>
        <dbReference type="EMBL" id="GEB52044.1"/>
    </source>
</evidence>
<name>A0A4Y3R3F7_STRCI</name>
<reference evidence="3 4" key="1">
    <citation type="submission" date="2019-06" db="EMBL/GenBank/DDBJ databases">
        <title>Whole genome shotgun sequence of Streptomyces cacaoi subsp. cacaoi NBRC 12748.</title>
        <authorList>
            <person name="Hosoyama A."/>
            <person name="Uohara A."/>
            <person name="Ohji S."/>
            <person name="Ichikawa N."/>
        </authorList>
    </citation>
    <scope>NUCLEOTIDE SEQUENCE [LARGE SCALE GENOMIC DNA]</scope>
    <source>
        <strain evidence="3 4">NBRC 12748</strain>
    </source>
</reference>
<evidence type="ECO:0000259" key="2">
    <source>
        <dbReference type="Pfam" id="PF03007"/>
    </source>
</evidence>
<dbReference type="AlphaFoldDB" id="A0A4Y3R3F7"/>
<feature type="domain" description="O-acyltransferase WSD1-like N-terminal" evidence="2">
    <location>
        <begin position="35"/>
        <end position="142"/>
    </location>
</feature>
<evidence type="ECO:0000256" key="1">
    <source>
        <dbReference type="SAM" id="MobiDB-lite"/>
    </source>
</evidence>
<protein>
    <recommendedName>
        <fullName evidence="2">O-acyltransferase WSD1-like N-terminal domain-containing protein</fullName>
    </recommendedName>
</protein>
<dbReference type="InterPro" id="IPR004255">
    <property type="entry name" value="O-acyltransferase_WSD1_N"/>
</dbReference>